<organism evidence="2 3">
    <name type="scientific">Kribbella albertanoniae</name>
    <dbReference type="NCBI Taxonomy" id="1266829"/>
    <lineage>
        <taxon>Bacteria</taxon>
        <taxon>Bacillati</taxon>
        <taxon>Actinomycetota</taxon>
        <taxon>Actinomycetes</taxon>
        <taxon>Propionibacteriales</taxon>
        <taxon>Kribbellaceae</taxon>
        <taxon>Kribbella</taxon>
    </lineage>
</organism>
<protein>
    <submittedName>
        <fullName evidence="2">Dihydrofolate reductase</fullName>
    </submittedName>
</protein>
<gene>
    <name evidence="2" type="ORF">E1261_33470</name>
</gene>
<dbReference type="EMBL" id="SMKA01000220">
    <property type="protein sequence ID" value="TDC21393.1"/>
    <property type="molecule type" value="Genomic_DNA"/>
</dbReference>
<dbReference type="Pfam" id="PF01872">
    <property type="entry name" value="RibD_C"/>
    <property type="match status" value="1"/>
</dbReference>
<sequence length="195" mass="20944">MTTTVIPDTEPQVAAGKVLWHFTMSLDGFVAGPNHTMDWMEGITNARPIAEEYMSTTGAILGGRDGFEAFPNADSTYDGDWQAPVFILTHHPEDAPPTPNTTFLNCGVAEAIRIGLEAASGKNLEILSASIGRQALELGLIDDIDLHIAPVLLGNGIRLFDNPGGTPIKLQLLNGNNPTTEINVRYRPVPAGQDR</sequence>
<dbReference type="Gene3D" id="3.40.430.10">
    <property type="entry name" value="Dihydrofolate Reductase, subunit A"/>
    <property type="match status" value="1"/>
</dbReference>
<dbReference type="InterPro" id="IPR002734">
    <property type="entry name" value="RibDG_C"/>
</dbReference>
<name>A0A4R4PHS3_9ACTN</name>
<evidence type="ECO:0000313" key="3">
    <source>
        <dbReference type="Proteomes" id="UP000295075"/>
    </source>
</evidence>
<dbReference type="Proteomes" id="UP000295075">
    <property type="component" value="Unassembled WGS sequence"/>
</dbReference>
<dbReference type="SUPFAM" id="SSF53597">
    <property type="entry name" value="Dihydrofolate reductase-like"/>
    <property type="match status" value="1"/>
</dbReference>
<dbReference type="GO" id="GO:0009231">
    <property type="term" value="P:riboflavin biosynthetic process"/>
    <property type="evidence" value="ECO:0007669"/>
    <property type="project" value="InterPro"/>
</dbReference>
<evidence type="ECO:0000313" key="2">
    <source>
        <dbReference type="EMBL" id="TDC21393.1"/>
    </source>
</evidence>
<feature type="domain" description="Bacterial bifunctional deaminase-reductase C-terminal" evidence="1">
    <location>
        <begin position="17"/>
        <end position="173"/>
    </location>
</feature>
<dbReference type="OrthoDB" id="2313602at2"/>
<reference evidence="2 3" key="1">
    <citation type="submission" date="2019-03" db="EMBL/GenBank/DDBJ databases">
        <title>Draft genome sequences of novel Actinobacteria.</title>
        <authorList>
            <person name="Sahin N."/>
            <person name="Ay H."/>
            <person name="Saygin H."/>
        </authorList>
    </citation>
    <scope>NUCLEOTIDE SEQUENCE [LARGE SCALE GENOMIC DNA]</scope>
    <source>
        <strain evidence="2 3">JCM 30547</strain>
    </source>
</reference>
<dbReference type="RefSeq" id="WP_132413694.1">
    <property type="nucleotide sequence ID" value="NZ_SMKA01000220.1"/>
</dbReference>
<dbReference type="GO" id="GO:0008703">
    <property type="term" value="F:5-amino-6-(5-phosphoribosylamino)uracil reductase activity"/>
    <property type="evidence" value="ECO:0007669"/>
    <property type="project" value="InterPro"/>
</dbReference>
<evidence type="ECO:0000259" key="1">
    <source>
        <dbReference type="Pfam" id="PF01872"/>
    </source>
</evidence>
<proteinExistence type="predicted"/>
<dbReference type="AlphaFoldDB" id="A0A4R4PHS3"/>
<accession>A0A4R4PHS3</accession>
<dbReference type="InterPro" id="IPR024072">
    <property type="entry name" value="DHFR-like_dom_sf"/>
</dbReference>
<keyword evidence="3" id="KW-1185">Reference proteome</keyword>
<comment type="caution">
    <text evidence="2">The sequence shown here is derived from an EMBL/GenBank/DDBJ whole genome shotgun (WGS) entry which is preliminary data.</text>
</comment>